<evidence type="ECO:0000313" key="2">
    <source>
        <dbReference type="Proteomes" id="UP001610446"/>
    </source>
</evidence>
<gene>
    <name evidence="1" type="ORF">BJY01DRAFT_76635</name>
</gene>
<dbReference type="Proteomes" id="UP001610446">
    <property type="component" value="Unassembled WGS sequence"/>
</dbReference>
<proteinExistence type="predicted"/>
<evidence type="ECO:0008006" key="3">
    <source>
        <dbReference type="Google" id="ProtNLM"/>
    </source>
</evidence>
<keyword evidence="2" id="KW-1185">Reference proteome</keyword>
<reference evidence="1 2" key="1">
    <citation type="submission" date="2024-07" db="EMBL/GenBank/DDBJ databases">
        <title>Section-level genome sequencing and comparative genomics of Aspergillus sections Usti and Cavernicolus.</title>
        <authorList>
            <consortium name="Lawrence Berkeley National Laboratory"/>
            <person name="Nybo J.L."/>
            <person name="Vesth T.C."/>
            <person name="Theobald S."/>
            <person name="Frisvad J.C."/>
            <person name="Larsen T.O."/>
            <person name="Kjaerboelling I."/>
            <person name="Rothschild-Mancinelli K."/>
            <person name="Lyhne E.K."/>
            <person name="Kogle M.E."/>
            <person name="Barry K."/>
            <person name="Clum A."/>
            <person name="Na H."/>
            <person name="Ledsgaard L."/>
            <person name="Lin J."/>
            <person name="Lipzen A."/>
            <person name="Kuo A."/>
            <person name="Riley R."/>
            <person name="Mondo S."/>
            <person name="Labutti K."/>
            <person name="Haridas S."/>
            <person name="Pangalinan J."/>
            <person name="Salamov A.A."/>
            <person name="Simmons B.A."/>
            <person name="Magnuson J.K."/>
            <person name="Chen J."/>
            <person name="Drula E."/>
            <person name="Henrissat B."/>
            <person name="Wiebenga A."/>
            <person name="Lubbers R.J."/>
            <person name="Gomes A.C."/>
            <person name="Makela M.R."/>
            <person name="Stajich J."/>
            <person name="Grigoriev I.V."/>
            <person name="Mortensen U.H."/>
            <person name="De Vries R.P."/>
            <person name="Baker S.E."/>
            <person name="Andersen M.R."/>
        </authorList>
    </citation>
    <scope>NUCLEOTIDE SEQUENCE [LARGE SCALE GENOMIC DNA]</scope>
    <source>
        <strain evidence="1 2">CBS 123904</strain>
    </source>
</reference>
<comment type="caution">
    <text evidence="1">The sequence shown here is derived from an EMBL/GenBank/DDBJ whole genome shotgun (WGS) entry which is preliminary data.</text>
</comment>
<protein>
    <recommendedName>
        <fullName evidence="3">Ankyrin repeat-containing domain protein</fullName>
    </recommendedName>
</protein>
<accession>A0ABR4J6G6</accession>
<organism evidence="1 2">
    <name type="scientific">Aspergillus pseudoustus</name>
    <dbReference type="NCBI Taxonomy" id="1810923"/>
    <lineage>
        <taxon>Eukaryota</taxon>
        <taxon>Fungi</taxon>
        <taxon>Dikarya</taxon>
        <taxon>Ascomycota</taxon>
        <taxon>Pezizomycotina</taxon>
        <taxon>Eurotiomycetes</taxon>
        <taxon>Eurotiomycetidae</taxon>
        <taxon>Eurotiales</taxon>
        <taxon>Aspergillaceae</taxon>
        <taxon>Aspergillus</taxon>
        <taxon>Aspergillus subgen. Nidulantes</taxon>
    </lineage>
</organism>
<evidence type="ECO:0000313" key="1">
    <source>
        <dbReference type="EMBL" id="KAL2835481.1"/>
    </source>
</evidence>
<dbReference type="EMBL" id="JBFXLU010000203">
    <property type="protein sequence ID" value="KAL2835481.1"/>
    <property type="molecule type" value="Genomic_DNA"/>
</dbReference>
<name>A0ABR4J6G6_9EURO</name>
<sequence>MGRRTKLCLVVCQKGDAVLACLLPGIGAQPDDDGQFFFEAAPGRHPQIVEMLLKSGASTTSLDTMKKGQLVAKRTSLVNYWARHPNGHTSCDLDSLNSNMERPRASGLAIPRIWSINRGLL</sequence>